<protein>
    <submittedName>
        <fullName evidence="1">Uncharacterized protein</fullName>
    </submittedName>
</protein>
<reference evidence="1" key="2">
    <citation type="journal article" date="2015" name="Fish Shellfish Immunol.">
        <title>Early steps in the European eel (Anguilla anguilla)-Vibrio vulnificus interaction in the gills: Role of the RtxA13 toxin.</title>
        <authorList>
            <person name="Callol A."/>
            <person name="Pajuelo D."/>
            <person name="Ebbesson L."/>
            <person name="Teles M."/>
            <person name="MacKenzie S."/>
            <person name="Amaro C."/>
        </authorList>
    </citation>
    <scope>NUCLEOTIDE SEQUENCE</scope>
</reference>
<dbReference type="AlphaFoldDB" id="A0A0E9PN81"/>
<accession>A0A0E9PN81</accession>
<dbReference type="EMBL" id="GBXM01102613">
    <property type="protein sequence ID" value="JAH05964.1"/>
    <property type="molecule type" value="Transcribed_RNA"/>
</dbReference>
<organism evidence="1">
    <name type="scientific">Anguilla anguilla</name>
    <name type="common">European freshwater eel</name>
    <name type="synonym">Muraena anguilla</name>
    <dbReference type="NCBI Taxonomy" id="7936"/>
    <lineage>
        <taxon>Eukaryota</taxon>
        <taxon>Metazoa</taxon>
        <taxon>Chordata</taxon>
        <taxon>Craniata</taxon>
        <taxon>Vertebrata</taxon>
        <taxon>Euteleostomi</taxon>
        <taxon>Actinopterygii</taxon>
        <taxon>Neopterygii</taxon>
        <taxon>Teleostei</taxon>
        <taxon>Anguilliformes</taxon>
        <taxon>Anguillidae</taxon>
        <taxon>Anguilla</taxon>
    </lineage>
</organism>
<evidence type="ECO:0000313" key="1">
    <source>
        <dbReference type="EMBL" id="JAH05964.1"/>
    </source>
</evidence>
<name>A0A0E9PN81_ANGAN</name>
<reference evidence="1" key="1">
    <citation type="submission" date="2014-11" db="EMBL/GenBank/DDBJ databases">
        <authorList>
            <person name="Amaro Gonzalez C."/>
        </authorList>
    </citation>
    <scope>NUCLEOTIDE SEQUENCE</scope>
</reference>
<sequence>MGHLWGNPSVYLQAYNLKCITPTVYRTLFICFWCLQRSTTLKS</sequence>
<proteinExistence type="predicted"/>